<evidence type="ECO:0000313" key="2">
    <source>
        <dbReference type="EMBL" id="MBO0450008.1"/>
    </source>
</evidence>
<protein>
    <submittedName>
        <fullName evidence="2">GNAT family N-acetyltransferase</fullName>
    </submittedName>
</protein>
<dbReference type="EMBL" id="JAFLVT010000015">
    <property type="protein sequence ID" value="MBO0450008.1"/>
    <property type="molecule type" value="Genomic_DNA"/>
</dbReference>
<name>A0ABS3HA25_9ENTE</name>
<dbReference type="PROSITE" id="PS51186">
    <property type="entry name" value="GNAT"/>
    <property type="match status" value="1"/>
</dbReference>
<gene>
    <name evidence="2" type="ORF">JZO76_10790</name>
</gene>
<accession>A0ABS3HA25</accession>
<sequence>MEIRLATFFDLPVIMEIIADGRASLKAQGSPQWQDGYGPDEDQMTKDVANKFCWVAIMEGSIVAVASLVEGIDPVYTAICGRWMTVDRKDYVSIHRVAVSKNFAKKGIAQKFLAALINNAEKKGVKDIRIDTYPENFPMIKTINALGFSYCGQVEFPIPSGLRNAYQLVTQ</sequence>
<dbReference type="InterPro" id="IPR016181">
    <property type="entry name" value="Acyl_CoA_acyltransferase"/>
</dbReference>
<keyword evidence="3" id="KW-1185">Reference proteome</keyword>
<dbReference type="Pfam" id="PF00583">
    <property type="entry name" value="Acetyltransf_1"/>
    <property type="match status" value="1"/>
</dbReference>
<comment type="caution">
    <text evidence="2">The sequence shown here is derived from an EMBL/GenBank/DDBJ whole genome shotgun (WGS) entry which is preliminary data.</text>
</comment>
<dbReference type="RefSeq" id="WP_206904168.1">
    <property type="nucleotide sequence ID" value="NZ_JAFLVT010000015.1"/>
</dbReference>
<dbReference type="SUPFAM" id="SSF55729">
    <property type="entry name" value="Acyl-CoA N-acyltransferases (Nat)"/>
    <property type="match status" value="1"/>
</dbReference>
<feature type="domain" description="N-acetyltransferase" evidence="1">
    <location>
        <begin position="1"/>
        <end position="169"/>
    </location>
</feature>
<dbReference type="CDD" id="cd04301">
    <property type="entry name" value="NAT_SF"/>
    <property type="match status" value="1"/>
</dbReference>
<evidence type="ECO:0000313" key="3">
    <source>
        <dbReference type="Proteomes" id="UP000664256"/>
    </source>
</evidence>
<evidence type="ECO:0000259" key="1">
    <source>
        <dbReference type="PROSITE" id="PS51186"/>
    </source>
</evidence>
<dbReference type="Proteomes" id="UP000664256">
    <property type="component" value="Unassembled WGS sequence"/>
</dbReference>
<organism evidence="2 3">
    <name type="scientific">Candidatus Enterococcus myersii</name>
    <dbReference type="NCBI Taxonomy" id="2815322"/>
    <lineage>
        <taxon>Bacteria</taxon>
        <taxon>Bacillati</taxon>
        <taxon>Bacillota</taxon>
        <taxon>Bacilli</taxon>
        <taxon>Lactobacillales</taxon>
        <taxon>Enterococcaceae</taxon>
        <taxon>Enterococcus</taxon>
    </lineage>
</organism>
<dbReference type="InterPro" id="IPR000182">
    <property type="entry name" value="GNAT_dom"/>
</dbReference>
<proteinExistence type="predicted"/>
<reference evidence="2 3" key="1">
    <citation type="submission" date="2021-03" db="EMBL/GenBank/DDBJ databases">
        <title>Enterococcal diversity collection.</title>
        <authorList>
            <person name="Gilmore M.S."/>
            <person name="Schwartzman J."/>
            <person name="Van Tyne D."/>
            <person name="Martin M."/>
            <person name="Earl A.M."/>
            <person name="Manson A.L."/>
            <person name="Straub T."/>
            <person name="Salamzade R."/>
            <person name="Saavedra J."/>
            <person name="Lebreton F."/>
            <person name="Prichula J."/>
            <person name="Schaufler K."/>
            <person name="Gaca A."/>
            <person name="Sgardioli B."/>
            <person name="Wagenaar J."/>
            <person name="Strong T."/>
        </authorList>
    </citation>
    <scope>NUCLEOTIDE SEQUENCE [LARGE SCALE GENOMIC DNA]</scope>
    <source>
        <strain evidence="2 3">MJM12</strain>
    </source>
</reference>
<dbReference type="Gene3D" id="3.40.630.30">
    <property type="match status" value="1"/>
</dbReference>